<keyword evidence="2" id="KW-0813">Transport</keyword>
<evidence type="ECO:0000256" key="2">
    <source>
        <dbReference type="ARBA" id="ARBA00022448"/>
    </source>
</evidence>
<dbReference type="EMBL" id="AYER01000003">
    <property type="protein sequence ID" value="ESK40168.1"/>
    <property type="molecule type" value="Genomic_DNA"/>
</dbReference>
<dbReference type="Gene3D" id="3.40.190.10">
    <property type="entry name" value="Periplasmic binding protein-like II"/>
    <property type="match status" value="2"/>
</dbReference>
<evidence type="ECO:0000313" key="6">
    <source>
        <dbReference type="EMBL" id="ESK40168.1"/>
    </source>
</evidence>
<organism evidence="6 7">
    <name type="scientific">Acinetobacter nectaris CIP 110549</name>
    <dbReference type="NCBI Taxonomy" id="1392540"/>
    <lineage>
        <taxon>Bacteria</taxon>
        <taxon>Pseudomonadati</taxon>
        <taxon>Pseudomonadota</taxon>
        <taxon>Gammaproteobacteria</taxon>
        <taxon>Moraxellales</taxon>
        <taxon>Moraxellaceae</taxon>
        <taxon>Acinetobacter</taxon>
    </lineage>
</organism>
<keyword evidence="7" id="KW-1185">Reference proteome</keyword>
<comment type="similarity">
    <text evidence="1">Belongs to the bacterial solute-binding protein 3 family.</text>
</comment>
<dbReference type="InterPro" id="IPR001638">
    <property type="entry name" value="Solute-binding_3/MltF_N"/>
</dbReference>
<evidence type="ECO:0000259" key="5">
    <source>
        <dbReference type="SMART" id="SM00062"/>
    </source>
</evidence>
<dbReference type="RefSeq" id="WP_023272209.1">
    <property type="nucleotide sequence ID" value="NZ_KI530712.1"/>
</dbReference>
<dbReference type="OrthoDB" id="7240770at2"/>
<feature type="signal peptide" evidence="4">
    <location>
        <begin position="1"/>
        <end position="22"/>
    </location>
</feature>
<reference evidence="6 7" key="1">
    <citation type="submission" date="2013-10" db="EMBL/GenBank/DDBJ databases">
        <title>The Genome Sequence of Acinetobacter nectaris CIP 110549.</title>
        <authorList>
            <consortium name="The Broad Institute Genomics Platform"/>
            <consortium name="The Broad Institute Genome Sequencing Center for Infectious Disease"/>
            <person name="Cerqueira G."/>
            <person name="Feldgarden M."/>
            <person name="Courvalin P."/>
            <person name="Grillot-Courvalin C."/>
            <person name="Clermont D."/>
            <person name="Rocha E."/>
            <person name="Yoon E.-J."/>
            <person name="Nemec A."/>
            <person name="Young S.K."/>
            <person name="Zeng Q."/>
            <person name="Gargeya S."/>
            <person name="Fitzgerald M."/>
            <person name="Abouelleil A."/>
            <person name="Alvarado L."/>
            <person name="Berlin A.M."/>
            <person name="Chapman S.B."/>
            <person name="Gainer-Dewar J."/>
            <person name="Goldberg J."/>
            <person name="Gnerre S."/>
            <person name="Griggs A."/>
            <person name="Gujja S."/>
            <person name="Hansen M."/>
            <person name="Howarth C."/>
            <person name="Imamovic A."/>
            <person name="Ireland A."/>
            <person name="Larimer J."/>
            <person name="McCowan C."/>
            <person name="Murphy C."/>
            <person name="Pearson M."/>
            <person name="Poon T.W."/>
            <person name="Priest M."/>
            <person name="Roberts A."/>
            <person name="Saif S."/>
            <person name="Shea T."/>
            <person name="Sykes S."/>
            <person name="Wortman J."/>
            <person name="Nusbaum C."/>
            <person name="Birren B."/>
        </authorList>
    </citation>
    <scope>NUCLEOTIDE SEQUENCE [LARGE SCALE GENOMIC DNA]</scope>
    <source>
        <strain evidence="6 7">CIP 110549</strain>
    </source>
</reference>
<dbReference type="eggNOG" id="COG0834">
    <property type="taxonomic scope" value="Bacteria"/>
</dbReference>
<dbReference type="GO" id="GO:0005576">
    <property type="term" value="C:extracellular region"/>
    <property type="evidence" value="ECO:0007669"/>
    <property type="project" value="TreeGrafter"/>
</dbReference>
<dbReference type="CDD" id="cd13688">
    <property type="entry name" value="PBP2_GltI_DEBP"/>
    <property type="match status" value="1"/>
</dbReference>
<dbReference type="Proteomes" id="UP000023785">
    <property type="component" value="Unassembled WGS sequence"/>
</dbReference>
<dbReference type="GO" id="GO:0030288">
    <property type="term" value="C:outer membrane-bounded periplasmic space"/>
    <property type="evidence" value="ECO:0007669"/>
    <property type="project" value="TreeGrafter"/>
</dbReference>
<gene>
    <name evidence="6" type="ORF">P256_00608</name>
</gene>
<evidence type="ECO:0000256" key="1">
    <source>
        <dbReference type="ARBA" id="ARBA00010333"/>
    </source>
</evidence>
<dbReference type="GO" id="GO:0006865">
    <property type="term" value="P:amino acid transport"/>
    <property type="evidence" value="ECO:0007669"/>
    <property type="project" value="TreeGrafter"/>
</dbReference>
<sequence>MKNTILTSIVLAFTLGATQVNAESTLDRIKASGKITIGYRENADPISYSIDGKPVGYAIDVCHNVADEIKKTLQMPNLNVEYKVEHPMTRIPDLITGNIDLECGTTTHIIQRDEIVDFSTAYFVTDVGVAVKKKSHINKLDDLIGRPVVLTKGTTSEKYMMSLKRTDVLNFKNLYGADNKESFDSLSSDRVVGWAMDENTLVTFIAKSQNPTDYKILDGGLSKEPYSIMMAKNSPKLKAIADQVITHMWNSGEMGKLYQKWFQSPIKPSNINLNVPPSASFKALEKQPTDKGIDLP</sequence>
<name>V2TC06_9GAMM</name>
<feature type="chain" id="PRO_5004711271" description="Solute-binding protein family 3/N-terminal domain-containing protein" evidence="4">
    <location>
        <begin position="23"/>
        <end position="296"/>
    </location>
</feature>
<dbReference type="STRING" id="1392540.P256_00608"/>
<proteinExistence type="inferred from homology"/>
<feature type="domain" description="Solute-binding protein family 3/N-terminal" evidence="5">
    <location>
        <begin position="34"/>
        <end position="265"/>
    </location>
</feature>
<protein>
    <recommendedName>
        <fullName evidence="5">Solute-binding protein family 3/N-terminal domain-containing protein</fullName>
    </recommendedName>
</protein>
<evidence type="ECO:0000256" key="3">
    <source>
        <dbReference type="ARBA" id="ARBA00022729"/>
    </source>
</evidence>
<dbReference type="PATRIC" id="fig|1392540.3.peg.598"/>
<dbReference type="PANTHER" id="PTHR30085:SF2">
    <property type="entry name" value="GLUTAMATE_ASPARTATE IMPORT SOLUTE-BINDING PROTEIN"/>
    <property type="match status" value="1"/>
</dbReference>
<dbReference type="AlphaFoldDB" id="V2TC06"/>
<dbReference type="PANTHER" id="PTHR30085">
    <property type="entry name" value="AMINO ACID ABC TRANSPORTER PERMEASE"/>
    <property type="match status" value="1"/>
</dbReference>
<evidence type="ECO:0000313" key="7">
    <source>
        <dbReference type="Proteomes" id="UP000023785"/>
    </source>
</evidence>
<dbReference type="Pfam" id="PF00497">
    <property type="entry name" value="SBP_bac_3"/>
    <property type="match status" value="1"/>
</dbReference>
<dbReference type="SUPFAM" id="SSF53850">
    <property type="entry name" value="Periplasmic binding protein-like II"/>
    <property type="match status" value="1"/>
</dbReference>
<dbReference type="SMART" id="SM00062">
    <property type="entry name" value="PBPb"/>
    <property type="match status" value="1"/>
</dbReference>
<accession>V2TC06</accession>
<dbReference type="HOGENOM" id="CLU_019602_0_0_6"/>
<keyword evidence="3 4" id="KW-0732">Signal</keyword>
<evidence type="ECO:0000256" key="4">
    <source>
        <dbReference type="SAM" id="SignalP"/>
    </source>
</evidence>
<dbReference type="InterPro" id="IPR051455">
    <property type="entry name" value="Bact_solute-bind_prot3"/>
</dbReference>
<comment type="caution">
    <text evidence="6">The sequence shown here is derived from an EMBL/GenBank/DDBJ whole genome shotgun (WGS) entry which is preliminary data.</text>
</comment>